<keyword evidence="2" id="KW-1003">Cell membrane</keyword>
<dbReference type="PANTHER" id="PTHR30572">
    <property type="entry name" value="MEMBRANE COMPONENT OF TRANSPORTER-RELATED"/>
    <property type="match status" value="1"/>
</dbReference>
<dbReference type="AlphaFoldDB" id="A0A0I9S7Y0"/>
<dbReference type="GO" id="GO:0022857">
    <property type="term" value="F:transmembrane transporter activity"/>
    <property type="evidence" value="ECO:0007669"/>
    <property type="project" value="TreeGrafter"/>
</dbReference>
<reference evidence="9" key="2">
    <citation type="submission" date="2014-07" db="EMBL/GenBank/DDBJ databases">
        <title>Genetics and epidemiology of antimicrobial resistance in B. fragilis group.</title>
        <authorList>
            <person name="Sydenham T.V."/>
            <person name="Hasman H."/>
            <person name="Kemp M."/>
            <person name="Justesen U.S."/>
        </authorList>
    </citation>
    <scope>NUCLEOTIDE SEQUENCE [LARGE SCALE GENOMIC DNA]</scope>
    <source>
        <strain evidence="9">DCMOUH0018B</strain>
    </source>
</reference>
<name>A0A0I9S7Y0_BACFG</name>
<feature type="transmembrane region" description="Helical" evidence="6">
    <location>
        <begin position="318"/>
        <end position="344"/>
    </location>
</feature>
<gene>
    <name evidence="9" type="ORF">EE52_0214085</name>
    <name evidence="10" type="ORF">O1422_19890</name>
</gene>
<dbReference type="RefSeq" id="WP_044300847.1">
    <property type="nucleotide sequence ID" value="NZ_CAEUHN010000012.1"/>
</dbReference>
<feature type="transmembrane region" description="Helical" evidence="6">
    <location>
        <begin position="771"/>
        <end position="793"/>
    </location>
</feature>
<reference evidence="10" key="3">
    <citation type="submission" date="2022-12" db="EMBL/GenBank/DDBJ databases">
        <title>Development of a Multilocus Sequence Typing Scheme for Bacteroides fragilis Based on Whole Genome Sequencing Data and Clinical Application.</title>
        <authorList>
            <person name="Nielsen F.D."/>
            <person name="Justesen U.S."/>
        </authorList>
    </citation>
    <scope>NUCLEOTIDE SEQUENCE</scope>
    <source>
        <strain evidence="10">BF_BC_ODE_DK_2015_2</strain>
    </source>
</reference>
<feature type="transmembrane region" description="Helical" evidence="6">
    <location>
        <begin position="739"/>
        <end position="759"/>
    </location>
</feature>
<evidence type="ECO:0000256" key="1">
    <source>
        <dbReference type="ARBA" id="ARBA00004651"/>
    </source>
</evidence>
<organism evidence="9">
    <name type="scientific">Bacteroides fragilis</name>
    <dbReference type="NCBI Taxonomy" id="817"/>
    <lineage>
        <taxon>Bacteria</taxon>
        <taxon>Pseudomonadati</taxon>
        <taxon>Bacteroidota</taxon>
        <taxon>Bacteroidia</taxon>
        <taxon>Bacteroidales</taxon>
        <taxon>Bacteroidaceae</taxon>
        <taxon>Bacteroides</taxon>
    </lineage>
</organism>
<feature type="transmembrane region" description="Helical" evidence="6">
    <location>
        <begin position="272"/>
        <end position="297"/>
    </location>
</feature>
<evidence type="ECO:0000256" key="2">
    <source>
        <dbReference type="ARBA" id="ARBA00022475"/>
    </source>
</evidence>
<dbReference type="EMBL" id="JMZZ02000154">
    <property type="protein sequence ID" value="KFX74063.1"/>
    <property type="molecule type" value="Genomic_DNA"/>
</dbReference>
<dbReference type="InterPro" id="IPR050250">
    <property type="entry name" value="Macrolide_Exporter_MacB"/>
</dbReference>
<keyword evidence="5 6" id="KW-0472">Membrane</keyword>
<dbReference type="Pfam" id="PF12704">
    <property type="entry name" value="MacB_PCD"/>
    <property type="match status" value="1"/>
</dbReference>
<comment type="caution">
    <text evidence="9">The sequence shown here is derived from an EMBL/GenBank/DDBJ whole genome shotgun (WGS) entry which is preliminary data.</text>
</comment>
<dbReference type="EMBL" id="JAPUAC010000021">
    <property type="protein sequence ID" value="MCZ2656412.1"/>
    <property type="molecule type" value="Genomic_DNA"/>
</dbReference>
<reference evidence="9" key="1">
    <citation type="book" date="2014" name="THE 24TH EUROPEAN CONGRESS OF CLINICAL MICROBIOLOGY AND INFECTIOUS DISEASES" publisher="ECCMID 2014" city="Barcelona, Spain">
        <title>Identification of resistance genes in three multidrug-resistant Bacteroides fragilis isolates by whole genome sequencing.</title>
        <editorList>
            <person name="Unknown"/>
            <person name="A."/>
        </editorList>
        <authorList>
            <person name="Sydenham T.V."/>
            <person name="Hasman H."/>
            <person name="Wang M."/>
            <person name="Soki J."/>
            <person name="Nagy E."/>
            <person name="Justesen U.S."/>
        </authorList>
    </citation>
    <scope>NUCLEOTIDE SEQUENCE</scope>
    <source>
        <strain evidence="9">DCMOUH0018B</strain>
    </source>
</reference>
<evidence type="ECO:0000313" key="10">
    <source>
        <dbReference type="EMBL" id="MCZ2656412.1"/>
    </source>
</evidence>
<dbReference type="InterPro" id="IPR003838">
    <property type="entry name" value="ABC3_permease_C"/>
</dbReference>
<evidence type="ECO:0000256" key="5">
    <source>
        <dbReference type="ARBA" id="ARBA00023136"/>
    </source>
</evidence>
<feature type="transmembrane region" description="Helical" evidence="6">
    <location>
        <begin position="687"/>
        <end position="706"/>
    </location>
</feature>
<evidence type="ECO:0000259" key="7">
    <source>
        <dbReference type="Pfam" id="PF02687"/>
    </source>
</evidence>
<feature type="transmembrane region" description="Helical" evidence="6">
    <location>
        <begin position="20"/>
        <end position="39"/>
    </location>
</feature>
<feature type="domain" description="ABC3 transporter permease C-terminal" evidence="7">
    <location>
        <begin position="690"/>
        <end position="803"/>
    </location>
</feature>
<feature type="transmembrane region" description="Helical" evidence="6">
    <location>
        <begin position="405"/>
        <end position="429"/>
    </location>
</feature>
<evidence type="ECO:0000256" key="3">
    <source>
        <dbReference type="ARBA" id="ARBA00022692"/>
    </source>
</evidence>
<keyword evidence="4 6" id="KW-1133">Transmembrane helix</keyword>
<dbReference type="PANTHER" id="PTHR30572:SF18">
    <property type="entry name" value="ABC-TYPE MACROLIDE FAMILY EXPORT SYSTEM PERMEASE COMPONENT 2"/>
    <property type="match status" value="1"/>
</dbReference>
<evidence type="ECO:0000256" key="4">
    <source>
        <dbReference type="ARBA" id="ARBA00022989"/>
    </source>
</evidence>
<proteinExistence type="predicted"/>
<keyword evidence="3 6" id="KW-0812">Transmembrane</keyword>
<dbReference type="GO" id="GO:0005886">
    <property type="term" value="C:plasma membrane"/>
    <property type="evidence" value="ECO:0007669"/>
    <property type="project" value="UniProtKB-SubCell"/>
</dbReference>
<dbReference type="Pfam" id="PF02687">
    <property type="entry name" value="FtsX"/>
    <property type="match status" value="2"/>
</dbReference>
<accession>A0A0I9S7Y0</accession>
<dbReference type="InterPro" id="IPR025857">
    <property type="entry name" value="MacB_PCD"/>
</dbReference>
<protein>
    <submittedName>
        <fullName evidence="9">ABC transporter permease</fullName>
    </submittedName>
</protein>
<feature type="domain" description="ABC3 transporter permease C-terminal" evidence="7">
    <location>
        <begin position="277"/>
        <end position="388"/>
    </location>
</feature>
<evidence type="ECO:0000313" key="9">
    <source>
        <dbReference type="EMBL" id="KFX74063.1"/>
    </source>
</evidence>
<comment type="subcellular location">
    <subcellularLocation>
        <location evidence="1">Cell membrane</location>
        <topology evidence="1">Multi-pass membrane protein</topology>
    </subcellularLocation>
</comment>
<dbReference type="PROSITE" id="PS51257">
    <property type="entry name" value="PROKAR_LIPOPROTEIN"/>
    <property type="match status" value="1"/>
</dbReference>
<dbReference type="PATRIC" id="fig|817.53.peg.2910"/>
<evidence type="ECO:0000259" key="8">
    <source>
        <dbReference type="Pfam" id="PF12704"/>
    </source>
</evidence>
<sequence>MKTIKLAWKALARFRTYTFINILGLALSLACVLIILRYIHQEVTVNHFCKDLENTYLLYCEYEDGTRTISSNEDRNNDPNFIDPLKDPSVLKSTRWINFSEDRITVGKQIYNVKTVVTDSAFLQILPYPSVSGISSLKSPNDAIITRRLAERLFKGDNPIGKTITYSTGDIITITGVIGEPPTKSFLDFDLIVSEQLQHSWSRSSYSLIQLMPGTDFKKLNVKNEKFMKLRCYMDTPTRLQFFPLKDFYFDKTIRIYDNGKSNFQRGNYNNILVLAVVTIALLIIGLFNFINIYTVMMLKRAREFGVKKVYGAGTKDVFAQIFTENFILTGMALCISWCIIEITGGMMEHVLRIPQISNTEFSAILSVGVLILLPLLTSIYPFIRYNYVSPSVSIRSVNAGGHSIVSRVLFLFVQYLITFVLIIVSLFFTKQVRFMLAADLNYTTKDIIQCQLYAERSSYDLNMSNEEWERRKQREKSNLAYIKEEMDHSPLFIRWEYGENPNQLDGNYNNVRNVQRDEFKPVIYSSLSNKYIELFGFQLKEGRLWNDSVDQWSDYKMIINESAKSLLEIDNIETALIQPERRLWWSSSKSEEMEKNPPYQVIGVIKDFKIGHLSKTTPPLFIVYEDPRGSYRDRLMAQIIPGKKQEAIAFLKKLHDEILGEGEFEYSFLEDEIATMYQEDKRTAEIYSLFSVIAILISCLGLFGLSMFDIRQRYREIALRKVNGATLKEIYPLLLKKYSIILGVAFVISAPLSWYIISKYLEGFANKAPISWWLFAVAAIVTSFISLATLIWQIRKAANINPAKVLKGE</sequence>
<feature type="transmembrane region" description="Helical" evidence="6">
    <location>
        <begin position="364"/>
        <end position="384"/>
    </location>
</feature>
<feature type="domain" description="MacB-like periplasmic core" evidence="8">
    <location>
        <begin position="18"/>
        <end position="218"/>
    </location>
</feature>
<evidence type="ECO:0000256" key="6">
    <source>
        <dbReference type="SAM" id="Phobius"/>
    </source>
</evidence>
<dbReference type="Proteomes" id="UP001075704">
    <property type="component" value="Unassembled WGS sequence"/>
</dbReference>